<keyword evidence="3" id="KW-0804">Transcription</keyword>
<dbReference type="EMBL" id="AZEE01000010">
    <property type="protein sequence ID" value="KRK99433.1"/>
    <property type="molecule type" value="Genomic_DNA"/>
</dbReference>
<comment type="caution">
    <text evidence="5">The sequence shown here is derived from an EMBL/GenBank/DDBJ whole genome shotgun (WGS) entry which is preliminary data.</text>
</comment>
<dbReference type="GO" id="GO:0003677">
    <property type="term" value="F:DNA binding"/>
    <property type="evidence" value="ECO:0007669"/>
    <property type="project" value="UniProtKB-KW"/>
</dbReference>
<accession>A0A0R1M371</accession>
<dbReference type="SMART" id="SM00345">
    <property type="entry name" value="HTH_GNTR"/>
    <property type="match status" value="1"/>
</dbReference>
<protein>
    <submittedName>
        <fullName evidence="5">Transcription regulator</fullName>
    </submittedName>
</protein>
<evidence type="ECO:0000256" key="3">
    <source>
        <dbReference type="ARBA" id="ARBA00023163"/>
    </source>
</evidence>
<evidence type="ECO:0000313" key="6">
    <source>
        <dbReference type="Proteomes" id="UP000051160"/>
    </source>
</evidence>
<evidence type="ECO:0000313" key="5">
    <source>
        <dbReference type="EMBL" id="KRK99433.1"/>
    </source>
</evidence>
<dbReference type="InterPro" id="IPR036390">
    <property type="entry name" value="WH_DNA-bd_sf"/>
</dbReference>
<dbReference type="GO" id="GO:0003700">
    <property type="term" value="F:DNA-binding transcription factor activity"/>
    <property type="evidence" value="ECO:0007669"/>
    <property type="project" value="InterPro"/>
</dbReference>
<name>A0A0R1M371_9LACO</name>
<evidence type="ECO:0000256" key="2">
    <source>
        <dbReference type="ARBA" id="ARBA00023125"/>
    </source>
</evidence>
<dbReference type="PATRIC" id="fig|1423776.4.peg.2280"/>
<organism evidence="5 6">
    <name type="scientific">Secundilactobacillus odoratitofui DSM 19909 = JCM 15043</name>
    <dbReference type="NCBI Taxonomy" id="1423776"/>
    <lineage>
        <taxon>Bacteria</taxon>
        <taxon>Bacillati</taxon>
        <taxon>Bacillota</taxon>
        <taxon>Bacilli</taxon>
        <taxon>Lactobacillales</taxon>
        <taxon>Lactobacillaceae</taxon>
        <taxon>Secundilactobacillus</taxon>
    </lineage>
</organism>
<dbReference type="InterPro" id="IPR000524">
    <property type="entry name" value="Tscrpt_reg_HTH_GntR"/>
</dbReference>
<evidence type="ECO:0000259" key="4">
    <source>
        <dbReference type="PROSITE" id="PS50949"/>
    </source>
</evidence>
<keyword evidence="2" id="KW-0238">DNA-binding</keyword>
<keyword evidence="6" id="KW-1185">Reference proteome</keyword>
<dbReference type="Gene3D" id="1.10.10.10">
    <property type="entry name" value="Winged helix-like DNA-binding domain superfamily/Winged helix DNA-binding domain"/>
    <property type="match status" value="1"/>
</dbReference>
<dbReference type="OrthoDB" id="162505at2"/>
<dbReference type="RefSeq" id="WP_056946454.1">
    <property type="nucleotide sequence ID" value="NZ_AZEE01000010.1"/>
</dbReference>
<dbReference type="Pfam" id="PF00392">
    <property type="entry name" value="GntR"/>
    <property type="match status" value="1"/>
</dbReference>
<dbReference type="Proteomes" id="UP000051160">
    <property type="component" value="Unassembled WGS sequence"/>
</dbReference>
<dbReference type="CDD" id="cd07377">
    <property type="entry name" value="WHTH_GntR"/>
    <property type="match status" value="1"/>
</dbReference>
<dbReference type="PANTHER" id="PTHR38445">
    <property type="entry name" value="HTH-TYPE TRANSCRIPTIONAL REPRESSOR YTRA"/>
    <property type="match status" value="1"/>
</dbReference>
<dbReference type="SUPFAM" id="SSF46785">
    <property type="entry name" value="Winged helix' DNA-binding domain"/>
    <property type="match status" value="1"/>
</dbReference>
<sequence>MQFNFDSTEPLYLQVAEQIEEAIFLNSFEEGAQVPSTTEISKQFHINPATVLKGMNILVTAGFLEKKRGLGMFVSTGAHRKIRDKRQTEFYQDYVINLVNEAQKLTLSEQAIIEMVKRGFEAHETD</sequence>
<keyword evidence="1" id="KW-0805">Transcription regulation</keyword>
<dbReference type="PROSITE" id="PS50949">
    <property type="entry name" value="HTH_GNTR"/>
    <property type="match status" value="1"/>
</dbReference>
<feature type="domain" description="HTH gntR-type" evidence="4">
    <location>
        <begin position="9"/>
        <end position="77"/>
    </location>
</feature>
<dbReference type="AlphaFoldDB" id="A0A0R1M371"/>
<reference evidence="5 6" key="1">
    <citation type="journal article" date="2015" name="Genome Announc.">
        <title>Expanding the biotechnology potential of lactobacilli through comparative genomics of 213 strains and associated genera.</title>
        <authorList>
            <person name="Sun Z."/>
            <person name="Harris H.M."/>
            <person name="McCann A."/>
            <person name="Guo C."/>
            <person name="Argimon S."/>
            <person name="Zhang W."/>
            <person name="Yang X."/>
            <person name="Jeffery I.B."/>
            <person name="Cooney J.C."/>
            <person name="Kagawa T.F."/>
            <person name="Liu W."/>
            <person name="Song Y."/>
            <person name="Salvetti E."/>
            <person name="Wrobel A."/>
            <person name="Rasinkangas P."/>
            <person name="Parkhill J."/>
            <person name="Rea M.C."/>
            <person name="O'Sullivan O."/>
            <person name="Ritari J."/>
            <person name="Douillard F.P."/>
            <person name="Paul Ross R."/>
            <person name="Yang R."/>
            <person name="Briner A.E."/>
            <person name="Felis G.E."/>
            <person name="de Vos W.M."/>
            <person name="Barrangou R."/>
            <person name="Klaenhammer T.R."/>
            <person name="Caufield P.W."/>
            <person name="Cui Y."/>
            <person name="Zhang H."/>
            <person name="O'Toole P.W."/>
        </authorList>
    </citation>
    <scope>NUCLEOTIDE SEQUENCE [LARGE SCALE GENOMIC DNA]</scope>
    <source>
        <strain evidence="5 6">DSM 19909</strain>
    </source>
</reference>
<dbReference type="STRING" id="1423776.FD04_GL002250"/>
<dbReference type="InterPro" id="IPR036388">
    <property type="entry name" value="WH-like_DNA-bd_sf"/>
</dbReference>
<dbReference type="PANTHER" id="PTHR38445:SF10">
    <property type="entry name" value="GNTR-FAMILY TRANSCRIPTIONAL REGULATOR"/>
    <property type="match status" value="1"/>
</dbReference>
<gene>
    <name evidence="5" type="ORF">FD04_GL002250</name>
</gene>
<proteinExistence type="predicted"/>
<evidence type="ECO:0000256" key="1">
    <source>
        <dbReference type="ARBA" id="ARBA00023015"/>
    </source>
</evidence>